<dbReference type="InterPro" id="IPR016047">
    <property type="entry name" value="M23ase_b-sheet_dom"/>
</dbReference>
<feature type="signal peptide" evidence="2">
    <location>
        <begin position="1"/>
        <end position="19"/>
    </location>
</feature>
<dbReference type="Gene3D" id="3.10.350.10">
    <property type="entry name" value="LysM domain"/>
    <property type="match status" value="2"/>
</dbReference>
<dbReference type="PROSITE" id="PS51782">
    <property type="entry name" value="LYSM"/>
    <property type="match status" value="2"/>
</dbReference>
<name>A0A1F6WHJ3_9BACT</name>
<proteinExistence type="predicted"/>
<dbReference type="SUPFAM" id="SSF54106">
    <property type="entry name" value="LysM domain"/>
    <property type="match status" value="2"/>
</dbReference>
<dbReference type="Pfam" id="PF01476">
    <property type="entry name" value="LysM"/>
    <property type="match status" value="2"/>
</dbReference>
<dbReference type="PANTHER" id="PTHR21666:SF289">
    <property type="entry name" value="L-ALA--D-GLU ENDOPEPTIDASE"/>
    <property type="match status" value="1"/>
</dbReference>
<keyword evidence="1 2" id="KW-0732">Signal</keyword>
<evidence type="ECO:0000313" key="5">
    <source>
        <dbReference type="Proteomes" id="UP000179880"/>
    </source>
</evidence>
<evidence type="ECO:0000256" key="2">
    <source>
        <dbReference type="SAM" id="SignalP"/>
    </source>
</evidence>
<dbReference type="SMART" id="SM00257">
    <property type="entry name" value="LysM"/>
    <property type="match status" value="2"/>
</dbReference>
<dbReference type="CDD" id="cd12797">
    <property type="entry name" value="M23_peptidase"/>
    <property type="match status" value="1"/>
</dbReference>
<dbReference type="InterPro" id="IPR036779">
    <property type="entry name" value="LysM_dom_sf"/>
</dbReference>
<dbReference type="PANTHER" id="PTHR21666">
    <property type="entry name" value="PEPTIDASE-RELATED"/>
    <property type="match status" value="1"/>
</dbReference>
<evidence type="ECO:0000259" key="3">
    <source>
        <dbReference type="PROSITE" id="PS51782"/>
    </source>
</evidence>
<dbReference type="InterPro" id="IPR018392">
    <property type="entry name" value="LysM"/>
</dbReference>
<dbReference type="InterPro" id="IPR050570">
    <property type="entry name" value="Cell_wall_metabolism_enzyme"/>
</dbReference>
<dbReference type="Gene3D" id="2.70.70.10">
    <property type="entry name" value="Glucose Permease (Domain IIA)"/>
    <property type="match status" value="1"/>
</dbReference>
<dbReference type="SUPFAM" id="SSF51261">
    <property type="entry name" value="Duplicated hybrid motif"/>
    <property type="match status" value="1"/>
</dbReference>
<feature type="domain" description="LysM" evidence="3">
    <location>
        <begin position="96"/>
        <end position="140"/>
    </location>
</feature>
<dbReference type="InterPro" id="IPR011055">
    <property type="entry name" value="Dup_hybrid_motif"/>
</dbReference>
<feature type="domain" description="LysM" evidence="3">
    <location>
        <begin position="146"/>
        <end position="190"/>
    </location>
</feature>
<dbReference type="Proteomes" id="UP000179880">
    <property type="component" value="Unassembled WGS sequence"/>
</dbReference>
<sequence length="344" mass="36461">MTVALVLALGLGLAYSAQAGLFGLDVFAAEDAVKEDIRNSQNLPILQASPSPLLASKDNKVEAEVKLDGAALLPESGPLGTAADVAQNDYTSDQISLYVVKKGDTVASISKLFNVSQNTIIWANDLKRGQSLKEDQTLIIMPITGVQYTVKKGDTLSSIVKKYKGDLDEVRHWNDLSGDAKLSEGDIVFIPDGEFSEPVVRSSSRKERLLGISGQEYAGYYIRPLALGVGHKSRSGDGLHGRNGIDLAAPRGTPILATASGTVIVSDNNGYNGGYGRYIVLAHTNSTQTLYAHMSGTVVTAGQSVAQGEIIGYVGSTGKSTGNHVHFEVRGAKNPGRDNSWANQ</sequence>
<reference evidence="4 5" key="1">
    <citation type="journal article" date="2016" name="Nat. Commun.">
        <title>Thousands of microbial genomes shed light on interconnected biogeochemical processes in an aquifer system.</title>
        <authorList>
            <person name="Anantharaman K."/>
            <person name="Brown C.T."/>
            <person name="Hug L.A."/>
            <person name="Sharon I."/>
            <person name="Castelle C.J."/>
            <person name="Probst A.J."/>
            <person name="Thomas B.C."/>
            <person name="Singh A."/>
            <person name="Wilkins M.J."/>
            <person name="Karaoz U."/>
            <person name="Brodie E.L."/>
            <person name="Williams K.H."/>
            <person name="Hubbard S.S."/>
            <person name="Banfield J.F."/>
        </authorList>
    </citation>
    <scope>NUCLEOTIDE SEQUENCE [LARGE SCALE GENOMIC DNA]</scope>
</reference>
<dbReference type="CDD" id="cd00118">
    <property type="entry name" value="LysM"/>
    <property type="match status" value="2"/>
</dbReference>
<dbReference type="EMBL" id="MFUH01000031">
    <property type="protein sequence ID" value="OGI81371.1"/>
    <property type="molecule type" value="Genomic_DNA"/>
</dbReference>
<feature type="chain" id="PRO_5009225747" description="LysM domain-containing protein" evidence="2">
    <location>
        <begin position="20"/>
        <end position="344"/>
    </location>
</feature>
<evidence type="ECO:0000256" key="1">
    <source>
        <dbReference type="ARBA" id="ARBA00022729"/>
    </source>
</evidence>
<comment type="caution">
    <text evidence="4">The sequence shown here is derived from an EMBL/GenBank/DDBJ whole genome shotgun (WGS) entry which is preliminary data.</text>
</comment>
<evidence type="ECO:0000313" key="4">
    <source>
        <dbReference type="EMBL" id="OGI81371.1"/>
    </source>
</evidence>
<dbReference type="AlphaFoldDB" id="A0A1F6WHJ3"/>
<dbReference type="GO" id="GO:0004222">
    <property type="term" value="F:metalloendopeptidase activity"/>
    <property type="evidence" value="ECO:0007669"/>
    <property type="project" value="TreeGrafter"/>
</dbReference>
<dbReference type="Pfam" id="PF01551">
    <property type="entry name" value="Peptidase_M23"/>
    <property type="match status" value="1"/>
</dbReference>
<organism evidence="4 5">
    <name type="scientific">Candidatus Nomurabacteria bacterium RIFCSPHIGHO2_02_FULL_42_24</name>
    <dbReference type="NCBI Taxonomy" id="1801757"/>
    <lineage>
        <taxon>Bacteria</taxon>
        <taxon>Candidatus Nomuraibacteriota</taxon>
    </lineage>
</organism>
<accession>A0A1F6WHJ3</accession>
<gene>
    <name evidence="4" type="ORF">A3B93_00185</name>
</gene>
<protein>
    <recommendedName>
        <fullName evidence="3">LysM domain-containing protein</fullName>
    </recommendedName>
</protein>